<dbReference type="RefSeq" id="WP_322466228.1">
    <property type="nucleotide sequence ID" value="NZ_JAXOJX010000025.1"/>
</dbReference>
<accession>A0ABU5IFZ8</accession>
<protein>
    <submittedName>
        <fullName evidence="4">ABC transporter substrate-binding protein</fullName>
    </submittedName>
</protein>
<feature type="signal peptide" evidence="2">
    <location>
        <begin position="1"/>
        <end position="36"/>
    </location>
</feature>
<gene>
    <name evidence="4" type="ORF">SM757_15840</name>
</gene>
<comment type="caution">
    <text evidence="4">The sequence shown here is derived from an EMBL/GenBank/DDBJ whole genome shotgun (WGS) entry which is preliminary data.</text>
</comment>
<dbReference type="InterPro" id="IPR006311">
    <property type="entry name" value="TAT_signal"/>
</dbReference>
<dbReference type="InterPro" id="IPR001638">
    <property type="entry name" value="Solute-binding_3/MltF_N"/>
</dbReference>
<name>A0ABU5IFZ8_9BURK</name>
<evidence type="ECO:0000256" key="2">
    <source>
        <dbReference type="SAM" id="SignalP"/>
    </source>
</evidence>
<feature type="chain" id="PRO_5047101945" evidence="2">
    <location>
        <begin position="37"/>
        <end position="349"/>
    </location>
</feature>
<reference evidence="4 5" key="1">
    <citation type="submission" date="2023-11" db="EMBL/GenBank/DDBJ databases">
        <title>Draft genome of Azohydromonas lata strain H1 (DSM1123), a polyhydroxyalkanoate producer.</title>
        <authorList>
            <person name="Traversa D."/>
            <person name="D'Addabbo P."/>
            <person name="Pazzani C."/>
            <person name="Manzari C."/>
            <person name="Chiara M."/>
            <person name="Scrascia M."/>
        </authorList>
    </citation>
    <scope>NUCLEOTIDE SEQUENCE [LARGE SCALE GENOMIC DNA]</scope>
    <source>
        <strain evidence="4 5">H1</strain>
    </source>
</reference>
<dbReference type="Proteomes" id="UP001293718">
    <property type="component" value="Unassembled WGS sequence"/>
</dbReference>
<dbReference type="CDD" id="cd13558">
    <property type="entry name" value="PBP2_SsuA_like_2"/>
    <property type="match status" value="1"/>
</dbReference>
<evidence type="ECO:0000256" key="1">
    <source>
        <dbReference type="ARBA" id="ARBA00010742"/>
    </source>
</evidence>
<dbReference type="InterPro" id="IPR015168">
    <property type="entry name" value="SsuA/THI5"/>
</dbReference>
<keyword evidence="2" id="KW-0732">Signal</keyword>
<evidence type="ECO:0000259" key="3">
    <source>
        <dbReference type="SMART" id="SM00062"/>
    </source>
</evidence>
<dbReference type="SUPFAM" id="SSF53850">
    <property type="entry name" value="Periplasmic binding protein-like II"/>
    <property type="match status" value="1"/>
</dbReference>
<keyword evidence="5" id="KW-1185">Reference proteome</keyword>
<dbReference type="EMBL" id="JAXOJX010000025">
    <property type="protein sequence ID" value="MDZ5458050.1"/>
    <property type="molecule type" value="Genomic_DNA"/>
</dbReference>
<evidence type="ECO:0000313" key="5">
    <source>
        <dbReference type="Proteomes" id="UP001293718"/>
    </source>
</evidence>
<organism evidence="4 5">
    <name type="scientific">Azohydromonas lata</name>
    <dbReference type="NCBI Taxonomy" id="45677"/>
    <lineage>
        <taxon>Bacteria</taxon>
        <taxon>Pseudomonadati</taxon>
        <taxon>Pseudomonadota</taxon>
        <taxon>Betaproteobacteria</taxon>
        <taxon>Burkholderiales</taxon>
        <taxon>Sphaerotilaceae</taxon>
        <taxon>Azohydromonas</taxon>
    </lineage>
</organism>
<dbReference type="Gene3D" id="3.40.190.10">
    <property type="entry name" value="Periplasmic binding protein-like II"/>
    <property type="match status" value="2"/>
</dbReference>
<dbReference type="SMART" id="SM00062">
    <property type="entry name" value="PBPb"/>
    <property type="match status" value="1"/>
</dbReference>
<dbReference type="Pfam" id="PF09084">
    <property type="entry name" value="NMT1"/>
    <property type="match status" value="1"/>
</dbReference>
<dbReference type="PANTHER" id="PTHR30024">
    <property type="entry name" value="ALIPHATIC SULFONATES-BINDING PROTEIN-RELATED"/>
    <property type="match status" value="1"/>
</dbReference>
<proteinExistence type="inferred from homology"/>
<dbReference type="PANTHER" id="PTHR30024:SF48">
    <property type="entry name" value="ABC TRANSPORTER SUBSTRATE-BINDING PROTEIN"/>
    <property type="match status" value="1"/>
</dbReference>
<comment type="similarity">
    <text evidence="1">Belongs to the bacterial solute-binding protein SsuA/TauA family.</text>
</comment>
<evidence type="ECO:0000313" key="4">
    <source>
        <dbReference type="EMBL" id="MDZ5458050.1"/>
    </source>
</evidence>
<dbReference type="PROSITE" id="PS51318">
    <property type="entry name" value="TAT"/>
    <property type="match status" value="1"/>
</dbReference>
<sequence>MTRNKTMRFDGQTLRRRQLVLGGLAGTLAGALPARAVTPPASSALAGVTLRVGTYKGLWRALVTAAGVAGTPYRIEWHELNNGVLHVEALNADALDLGSGSEIPPLFAARQKASNLRLIAVVREDLNNQVTLARKDAPIRSLADLKGRRVGYVRATTAHYFLARQLAEAGLSFSDITALNLTPSDGLSAFDRGDLDAWAIYGYNGQIARLKYGARVLKTGNGYLSGNFPIYANPKAIADPARQAAIADYLLRLRQAYHWANANYLAYARAQSAETRVPVGDLVELWNNRSTDYDLRPVDAKVIAGHQQVADTFQQLGVLDGPAPMATLWDRTFDKVLAGGTAAAAARAG</sequence>
<feature type="domain" description="Solute-binding protein family 3/N-terminal" evidence="3">
    <location>
        <begin position="49"/>
        <end position="268"/>
    </location>
</feature>